<reference evidence="3 4" key="1">
    <citation type="journal article" date="2021" name="Genome Biol. Evol.">
        <title>Complete Genome Sequencing of a Novel Gloeobacter Species from a Waterfall Cave in Mexico.</title>
        <authorList>
            <person name="Saw J.H."/>
            <person name="Cardona T."/>
            <person name="Montejano G."/>
        </authorList>
    </citation>
    <scope>NUCLEOTIDE SEQUENCE [LARGE SCALE GENOMIC DNA]</scope>
    <source>
        <strain evidence="3">MG652769</strain>
    </source>
</reference>
<proteinExistence type="predicted"/>
<keyword evidence="4" id="KW-1185">Reference proteome</keyword>
<keyword evidence="2" id="KW-1133">Transmembrane helix</keyword>
<keyword evidence="2" id="KW-0812">Transmembrane</keyword>
<evidence type="ECO:0000256" key="1">
    <source>
        <dbReference type="SAM" id="MobiDB-lite"/>
    </source>
</evidence>
<dbReference type="RefSeq" id="WP_230841434.1">
    <property type="nucleotide sequence ID" value="NZ_CP063845.1"/>
</dbReference>
<organism evidence="3 4">
    <name type="scientific">Gloeobacter morelensis MG652769</name>
    <dbReference type="NCBI Taxonomy" id="2781736"/>
    <lineage>
        <taxon>Bacteria</taxon>
        <taxon>Bacillati</taxon>
        <taxon>Cyanobacteriota</taxon>
        <taxon>Cyanophyceae</taxon>
        <taxon>Gloeobacterales</taxon>
        <taxon>Gloeobacteraceae</taxon>
        <taxon>Gloeobacter</taxon>
        <taxon>Gloeobacter morelensis</taxon>
    </lineage>
</organism>
<dbReference type="Proteomes" id="UP001054846">
    <property type="component" value="Chromosome"/>
</dbReference>
<protein>
    <recommendedName>
        <fullName evidence="5">Tfp pilus assembly protein PilN</fullName>
    </recommendedName>
</protein>
<evidence type="ECO:0000256" key="2">
    <source>
        <dbReference type="SAM" id="Phobius"/>
    </source>
</evidence>
<sequence length="191" mass="21065">MTRFLSPSKSTSPTPSRPSSGPRIPELYRWVGWLSLASGAFALLLSSYFYVQIDRAVREEHTLGQDAGLSAVGLQQRLSRLRHQIGQWEALKLNSQVQALQLLTRLAARESLVLAVQFHRQPKAGELLCTASTVGSESSIWNFLADLDGLHTRSRGSVSLRSYEFDSTEAGKVQLRVAILFLTRTPQGGSP</sequence>
<dbReference type="EMBL" id="CP063845">
    <property type="protein sequence ID" value="UFP94377.1"/>
    <property type="molecule type" value="Genomic_DNA"/>
</dbReference>
<feature type="transmembrane region" description="Helical" evidence="2">
    <location>
        <begin position="30"/>
        <end position="51"/>
    </location>
</feature>
<keyword evidence="2" id="KW-0472">Membrane</keyword>
<evidence type="ECO:0008006" key="5">
    <source>
        <dbReference type="Google" id="ProtNLM"/>
    </source>
</evidence>
<accession>A0ABY3PL70</accession>
<evidence type="ECO:0000313" key="3">
    <source>
        <dbReference type="EMBL" id="UFP94377.1"/>
    </source>
</evidence>
<gene>
    <name evidence="3" type="ORF">ISF26_21975</name>
</gene>
<evidence type="ECO:0000313" key="4">
    <source>
        <dbReference type="Proteomes" id="UP001054846"/>
    </source>
</evidence>
<feature type="region of interest" description="Disordered" evidence="1">
    <location>
        <begin position="1"/>
        <end position="21"/>
    </location>
</feature>
<name>A0ABY3PL70_9CYAN</name>